<evidence type="ECO:0000313" key="2">
    <source>
        <dbReference type="EnsemblPlants" id="AET7Gv20103100.3"/>
    </source>
</evidence>
<reference evidence="2" key="3">
    <citation type="journal article" date="2017" name="Nature">
        <title>Genome sequence of the progenitor of the wheat D genome Aegilops tauschii.</title>
        <authorList>
            <person name="Luo M.C."/>
            <person name="Gu Y.Q."/>
            <person name="Puiu D."/>
            <person name="Wang H."/>
            <person name="Twardziok S.O."/>
            <person name="Deal K.R."/>
            <person name="Huo N."/>
            <person name="Zhu T."/>
            <person name="Wang L."/>
            <person name="Wang Y."/>
            <person name="McGuire P.E."/>
            <person name="Liu S."/>
            <person name="Long H."/>
            <person name="Ramasamy R.K."/>
            <person name="Rodriguez J.C."/>
            <person name="Van S.L."/>
            <person name="Yuan L."/>
            <person name="Wang Z."/>
            <person name="Xia Z."/>
            <person name="Xiao L."/>
            <person name="Anderson O.D."/>
            <person name="Ouyang S."/>
            <person name="Liang Y."/>
            <person name="Zimin A.V."/>
            <person name="Pertea G."/>
            <person name="Qi P."/>
            <person name="Bennetzen J.L."/>
            <person name="Dai X."/>
            <person name="Dawson M.W."/>
            <person name="Muller H.G."/>
            <person name="Kugler K."/>
            <person name="Rivarola-Duarte L."/>
            <person name="Spannagl M."/>
            <person name="Mayer K.F.X."/>
            <person name="Lu F.H."/>
            <person name="Bevan M.W."/>
            <person name="Leroy P."/>
            <person name="Li P."/>
            <person name="You F.M."/>
            <person name="Sun Q."/>
            <person name="Liu Z."/>
            <person name="Lyons E."/>
            <person name="Wicker T."/>
            <person name="Salzberg S.L."/>
            <person name="Devos K.M."/>
            <person name="Dvorak J."/>
        </authorList>
    </citation>
    <scope>NUCLEOTIDE SEQUENCE [LARGE SCALE GENOMIC DNA]</scope>
    <source>
        <strain evidence="2">cv. AL8/78</strain>
    </source>
</reference>
<reference evidence="2" key="4">
    <citation type="submission" date="2019-03" db="UniProtKB">
        <authorList>
            <consortium name="EnsemblPlants"/>
        </authorList>
    </citation>
    <scope>IDENTIFICATION</scope>
</reference>
<reference evidence="3" key="2">
    <citation type="journal article" date="2017" name="Nat. Plants">
        <title>The Aegilops tauschii genome reveals multiple impacts of transposons.</title>
        <authorList>
            <person name="Zhao G."/>
            <person name="Zou C."/>
            <person name="Li K."/>
            <person name="Wang K."/>
            <person name="Li T."/>
            <person name="Gao L."/>
            <person name="Zhang X."/>
            <person name="Wang H."/>
            <person name="Yang Z."/>
            <person name="Liu X."/>
            <person name="Jiang W."/>
            <person name="Mao L."/>
            <person name="Kong X."/>
            <person name="Jiao Y."/>
            <person name="Jia J."/>
        </authorList>
    </citation>
    <scope>NUCLEOTIDE SEQUENCE [LARGE SCALE GENOMIC DNA]</scope>
    <source>
        <strain evidence="3">cv. AL8/78</strain>
    </source>
</reference>
<dbReference type="PANTHER" id="PTHR47482">
    <property type="entry name" value="OS11G0632001 PROTEIN"/>
    <property type="match status" value="1"/>
</dbReference>
<accession>A0A453QFY3</accession>
<dbReference type="Proteomes" id="UP000015105">
    <property type="component" value="Chromosome 7D"/>
</dbReference>
<dbReference type="EnsemblPlants" id="AET7Gv20103100.3">
    <property type="protein sequence ID" value="AET7Gv20103100.3"/>
    <property type="gene ID" value="AET7Gv20103100"/>
</dbReference>
<proteinExistence type="predicted"/>
<name>A0A453QFY3_AEGTS</name>
<protein>
    <recommendedName>
        <fullName evidence="4">FAR1 domain-containing protein</fullName>
    </recommendedName>
</protein>
<reference evidence="2" key="5">
    <citation type="journal article" date="2021" name="G3 (Bethesda)">
        <title>Aegilops tauschii genome assembly Aet v5.0 features greater sequence contiguity and improved annotation.</title>
        <authorList>
            <person name="Wang L."/>
            <person name="Zhu T."/>
            <person name="Rodriguez J.C."/>
            <person name="Deal K.R."/>
            <person name="Dubcovsky J."/>
            <person name="McGuire P.E."/>
            <person name="Lux T."/>
            <person name="Spannagl M."/>
            <person name="Mayer K.F.X."/>
            <person name="Baldrich P."/>
            <person name="Meyers B.C."/>
            <person name="Huo N."/>
            <person name="Gu Y.Q."/>
            <person name="Zhou H."/>
            <person name="Devos K.M."/>
            <person name="Bennetzen J.L."/>
            <person name="Unver T."/>
            <person name="Budak H."/>
            <person name="Gulick P.J."/>
            <person name="Galiba G."/>
            <person name="Kalapos B."/>
            <person name="Nelson D.R."/>
            <person name="Li P."/>
            <person name="You F.M."/>
            <person name="Luo M.C."/>
            <person name="Dvorak J."/>
        </authorList>
    </citation>
    <scope>NUCLEOTIDE SEQUENCE [LARGE SCALE GENOMIC DNA]</scope>
    <source>
        <strain evidence="2">cv. AL8/78</strain>
    </source>
</reference>
<dbReference type="Gramene" id="AET7Gv20103100.3">
    <property type="protein sequence ID" value="AET7Gv20103100.3"/>
    <property type="gene ID" value="AET7Gv20103100"/>
</dbReference>
<feature type="compositionally biased region" description="Pro residues" evidence="1">
    <location>
        <begin position="19"/>
        <end position="28"/>
    </location>
</feature>
<evidence type="ECO:0000256" key="1">
    <source>
        <dbReference type="SAM" id="MobiDB-lite"/>
    </source>
</evidence>
<sequence length="233" mass="25149">AKSPTPSHRYSDWTALPGQAPPRSPRPPRSGSGFPRRDPAATTRLVPKAHAGDILGGGFDVVESLVASIHEGRGRSSDVISSEPMRVEANVGSYHNGGSEVVGDSNDMAAQNTSTASMGDEGDAEGVVVNKSKASCWTRRVRIGNAPEERDANPSRVPALEASMRAYADNKVVTVVNPALGTSFDIVEKAYEFYNLYSWETGFGVRYAKSRLNVHREKCMHEFVCACAARMIH</sequence>
<dbReference type="PANTHER" id="PTHR47482:SF5">
    <property type="entry name" value="FAR1 DOMAIN-CONTAINING PROTEIN"/>
    <property type="match status" value="1"/>
</dbReference>
<dbReference type="AlphaFoldDB" id="A0A453QFY3"/>
<evidence type="ECO:0000313" key="3">
    <source>
        <dbReference type="Proteomes" id="UP000015105"/>
    </source>
</evidence>
<feature type="region of interest" description="Disordered" evidence="1">
    <location>
        <begin position="1"/>
        <end position="40"/>
    </location>
</feature>
<organism evidence="2 3">
    <name type="scientific">Aegilops tauschii subsp. strangulata</name>
    <name type="common">Goatgrass</name>
    <dbReference type="NCBI Taxonomy" id="200361"/>
    <lineage>
        <taxon>Eukaryota</taxon>
        <taxon>Viridiplantae</taxon>
        <taxon>Streptophyta</taxon>
        <taxon>Embryophyta</taxon>
        <taxon>Tracheophyta</taxon>
        <taxon>Spermatophyta</taxon>
        <taxon>Magnoliopsida</taxon>
        <taxon>Liliopsida</taxon>
        <taxon>Poales</taxon>
        <taxon>Poaceae</taxon>
        <taxon>BOP clade</taxon>
        <taxon>Pooideae</taxon>
        <taxon>Triticodae</taxon>
        <taxon>Triticeae</taxon>
        <taxon>Triticinae</taxon>
        <taxon>Aegilops</taxon>
    </lineage>
</organism>
<evidence type="ECO:0008006" key="4">
    <source>
        <dbReference type="Google" id="ProtNLM"/>
    </source>
</evidence>
<keyword evidence="3" id="KW-1185">Reference proteome</keyword>
<reference evidence="3" key="1">
    <citation type="journal article" date="2014" name="Science">
        <title>Ancient hybridizations among the ancestral genomes of bread wheat.</title>
        <authorList>
            <consortium name="International Wheat Genome Sequencing Consortium,"/>
            <person name="Marcussen T."/>
            <person name="Sandve S.R."/>
            <person name="Heier L."/>
            <person name="Spannagl M."/>
            <person name="Pfeifer M."/>
            <person name="Jakobsen K.S."/>
            <person name="Wulff B.B."/>
            <person name="Steuernagel B."/>
            <person name="Mayer K.F."/>
            <person name="Olsen O.A."/>
        </authorList>
    </citation>
    <scope>NUCLEOTIDE SEQUENCE [LARGE SCALE GENOMIC DNA]</scope>
    <source>
        <strain evidence="3">cv. AL8/78</strain>
    </source>
</reference>